<evidence type="ECO:0000313" key="2">
    <source>
        <dbReference type="Proteomes" id="UP001060085"/>
    </source>
</evidence>
<reference evidence="2" key="1">
    <citation type="journal article" date="2023" name="Nat. Plants">
        <title>Single-cell RNA sequencing provides a high-resolution roadmap for understanding the multicellular compartmentation of specialized metabolism.</title>
        <authorList>
            <person name="Sun S."/>
            <person name="Shen X."/>
            <person name="Li Y."/>
            <person name="Li Y."/>
            <person name="Wang S."/>
            <person name="Li R."/>
            <person name="Zhang H."/>
            <person name="Shen G."/>
            <person name="Guo B."/>
            <person name="Wei J."/>
            <person name="Xu J."/>
            <person name="St-Pierre B."/>
            <person name="Chen S."/>
            <person name="Sun C."/>
        </authorList>
    </citation>
    <scope>NUCLEOTIDE SEQUENCE [LARGE SCALE GENOMIC DNA]</scope>
</reference>
<protein>
    <submittedName>
        <fullName evidence="1">Uncharacterized protein</fullName>
    </submittedName>
</protein>
<proteinExistence type="predicted"/>
<dbReference type="EMBL" id="CM044706">
    <property type="protein sequence ID" value="KAI5657419.1"/>
    <property type="molecule type" value="Genomic_DNA"/>
</dbReference>
<sequence length="199" mass="22769">MAHGLFRRTEKGFDPNAYKLLAKAGYDPQSSNTLGRLIPEVICSKVHGLNQTKRMLKENGHSMESSRAGLGYKQDVKKAFFQKTWIFKEILIERRIGMTPCLDDGANNYRSIIPSRMRRETTFLVSCDSVLKAKLYTIVETRPKEEDEESVGSSNFVTFLHGTTPRPISRQTISLVREIERLIRVGYIQRDENISVENI</sequence>
<accession>A0ACC0AB80</accession>
<dbReference type="Proteomes" id="UP001060085">
    <property type="component" value="Linkage Group LG06"/>
</dbReference>
<keyword evidence="2" id="KW-1185">Reference proteome</keyword>
<comment type="caution">
    <text evidence="1">The sequence shown here is derived from an EMBL/GenBank/DDBJ whole genome shotgun (WGS) entry which is preliminary data.</text>
</comment>
<organism evidence="1 2">
    <name type="scientific">Catharanthus roseus</name>
    <name type="common">Madagascar periwinkle</name>
    <name type="synonym">Vinca rosea</name>
    <dbReference type="NCBI Taxonomy" id="4058"/>
    <lineage>
        <taxon>Eukaryota</taxon>
        <taxon>Viridiplantae</taxon>
        <taxon>Streptophyta</taxon>
        <taxon>Embryophyta</taxon>
        <taxon>Tracheophyta</taxon>
        <taxon>Spermatophyta</taxon>
        <taxon>Magnoliopsida</taxon>
        <taxon>eudicotyledons</taxon>
        <taxon>Gunneridae</taxon>
        <taxon>Pentapetalae</taxon>
        <taxon>asterids</taxon>
        <taxon>lamiids</taxon>
        <taxon>Gentianales</taxon>
        <taxon>Apocynaceae</taxon>
        <taxon>Rauvolfioideae</taxon>
        <taxon>Vinceae</taxon>
        <taxon>Catharanthinae</taxon>
        <taxon>Catharanthus</taxon>
    </lineage>
</organism>
<gene>
    <name evidence="1" type="ORF">M9H77_26212</name>
</gene>
<name>A0ACC0AB80_CATRO</name>
<evidence type="ECO:0000313" key="1">
    <source>
        <dbReference type="EMBL" id="KAI5657419.1"/>
    </source>
</evidence>